<accession>A0A562J7B3</accession>
<dbReference type="SUPFAM" id="SSF53335">
    <property type="entry name" value="S-adenosyl-L-methionine-dependent methyltransferases"/>
    <property type="match status" value="1"/>
</dbReference>
<feature type="domain" description="Release factor glutamine methyltransferase N-terminal" evidence="6">
    <location>
        <begin position="7"/>
        <end position="75"/>
    </location>
</feature>
<proteinExistence type="inferred from homology"/>
<dbReference type="NCBIfam" id="TIGR00536">
    <property type="entry name" value="hemK_fam"/>
    <property type="match status" value="1"/>
</dbReference>
<keyword evidence="3 4" id="KW-0949">S-adenosyl-L-methionine</keyword>
<dbReference type="GO" id="GO:0032259">
    <property type="term" value="P:methylation"/>
    <property type="evidence" value="ECO:0007669"/>
    <property type="project" value="UniProtKB-KW"/>
</dbReference>
<dbReference type="PROSITE" id="PS00092">
    <property type="entry name" value="N6_MTASE"/>
    <property type="match status" value="1"/>
</dbReference>
<dbReference type="RefSeq" id="WP_145084221.1">
    <property type="nucleotide sequence ID" value="NZ_VLKH01000007.1"/>
</dbReference>
<gene>
    <name evidence="4" type="primary">prmC</name>
    <name evidence="7" type="ORF">LY60_02545</name>
</gene>
<dbReference type="PANTHER" id="PTHR18895:SF74">
    <property type="entry name" value="MTRF1L RELEASE FACTOR GLUTAMINE METHYLTRANSFERASE"/>
    <property type="match status" value="1"/>
</dbReference>
<name>A0A562J7B3_9FIRM</name>
<feature type="binding site" evidence="4">
    <location>
        <position position="192"/>
    </location>
    <ligand>
        <name>S-adenosyl-L-methionine</name>
        <dbReference type="ChEBI" id="CHEBI:59789"/>
    </ligand>
</feature>
<keyword evidence="8" id="KW-1185">Reference proteome</keyword>
<sequence length="286" mass="32955">MVTIEKLLKDGIEIIRQRDYNNPYLDVQLILCHLLKKDRVYVHLNRKEEVDDEIKNKFLDMVHKRNQGYPLQYMTNVQEFMGLEFFVQEGILVPRPDTEILVEKIINLVNNSDFKDRTLKILDIGTGSGAIAVSLAYYVKNSFVTAIDVSETAISTAEINIKKHNLKNVRTVKADIFEDMFSDEKFDIVVSNPPYIRRDIIKDLPVEVSEYEPKLALDGGEDGLLYYRRIAEVFSEIHGEKAVLCVEIGHDQKQDVQRIFENLNIFKIIETDKDLGGNDRVVTGFL</sequence>
<dbReference type="HAMAP" id="MF_02126">
    <property type="entry name" value="RF_methyltr_PrmC"/>
    <property type="match status" value="1"/>
</dbReference>
<dbReference type="InterPro" id="IPR029063">
    <property type="entry name" value="SAM-dependent_MTases_sf"/>
</dbReference>
<dbReference type="Gene3D" id="1.10.8.10">
    <property type="entry name" value="DNA helicase RuvA subunit, C-terminal domain"/>
    <property type="match status" value="1"/>
</dbReference>
<evidence type="ECO:0000313" key="7">
    <source>
        <dbReference type="EMBL" id="TWH79017.1"/>
    </source>
</evidence>
<dbReference type="NCBIfam" id="TIGR03534">
    <property type="entry name" value="RF_mod_PrmC"/>
    <property type="match status" value="1"/>
</dbReference>
<evidence type="ECO:0000256" key="2">
    <source>
        <dbReference type="ARBA" id="ARBA00022679"/>
    </source>
</evidence>
<keyword evidence="2 4" id="KW-0808">Transferase</keyword>
<dbReference type="Proteomes" id="UP000315343">
    <property type="component" value="Unassembled WGS sequence"/>
</dbReference>
<comment type="similarity">
    <text evidence="4">Belongs to the protein N5-glutamine methyltransferase family. PrmC subfamily.</text>
</comment>
<dbReference type="Gene3D" id="3.40.50.150">
    <property type="entry name" value="Vaccinia Virus protein VP39"/>
    <property type="match status" value="1"/>
</dbReference>
<evidence type="ECO:0000256" key="1">
    <source>
        <dbReference type="ARBA" id="ARBA00022603"/>
    </source>
</evidence>
<dbReference type="InterPro" id="IPR002052">
    <property type="entry name" value="DNA_methylase_N6_adenine_CS"/>
</dbReference>
<dbReference type="InterPro" id="IPR004556">
    <property type="entry name" value="HemK-like"/>
</dbReference>
<dbReference type="Pfam" id="PF13847">
    <property type="entry name" value="Methyltransf_31"/>
    <property type="match status" value="1"/>
</dbReference>
<dbReference type="InterPro" id="IPR040758">
    <property type="entry name" value="PrmC_N"/>
</dbReference>
<dbReference type="EMBL" id="VLKH01000007">
    <property type="protein sequence ID" value="TWH79017.1"/>
    <property type="molecule type" value="Genomic_DNA"/>
</dbReference>
<feature type="domain" description="Methyltransferase" evidence="5">
    <location>
        <begin position="116"/>
        <end position="192"/>
    </location>
</feature>
<evidence type="ECO:0000259" key="5">
    <source>
        <dbReference type="Pfam" id="PF13847"/>
    </source>
</evidence>
<dbReference type="Pfam" id="PF17827">
    <property type="entry name" value="PrmC_N"/>
    <property type="match status" value="1"/>
</dbReference>
<feature type="binding site" evidence="4">
    <location>
        <begin position="192"/>
        <end position="195"/>
    </location>
    <ligand>
        <name>substrate</name>
    </ligand>
</feature>
<dbReference type="OrthoDB" id="9784805at2"/>
<feature type="binding site" evidence="4">
    <location>
        <begin position="125"/>
        <end position="129"/>
    </location>
    <ligand>
        <name>S-adenosyl-L-methionine</name>
        <dbReference type="ChEBI" id="CHEBI:59789"/>
    </ligand>
</feature>
<comment type="caution">
    <text evidence="4">Lacks conserved residue(s) required for the propagation of feature annotation.</text>
</comment>
<evidence type="ECO:0000313" key="8">
    <source>
        <dbReference type="Proteomes" id="UP000315343"/>
    </source>
</evidence>
<reference evidence="7 8" key="1">
    <citation type="submission" date="2019-07" db="EMBL/GenBank/DDBJ databases">
        <title>Genomic Encyclopedia of Type Strains, Phase I: the one thousand microbial genomes (KMG-I) project.</title>
        <authorList>
            <person name="Kyrpides N."/>
        </authorList>
    </citation>
    <scope>NUCLEOTIDE SEQUENCE [LARGE SCALE GENOMIC DNA]</scope>
    <source>
        <strain evidence="7 8">DSM 13558</strain>
    </source>
</reference>
<dbReference type="CDD" id="cd02440">
    <property type="entry name" value="AdoMet_MTases"/>
    <property type="match status" value="1"/>
</dbReference>
<comment type="function">
    <text evidence="4">Methylates the class 1 translation termination release factors RF1/PrfA and RF2/PrfB on the glutamine residue of the universally conserved GGQ motif.</text>
</comment>
<dbReference type="InterPro" id="IPR050320">
    <property type="entry name" value="N5-glutamine_MTase"/>
</dbReference>
<evidence type="ECO:0000259" key="6">
    <source>
        <dbReference type="Pfam" id="PF17827"/>
    </source>
</evidence>
<dbReference type="EC" id="2.1.1.297" evidence="4"/>
<dbReference type="GO" id="GO:0102559">
    <property type="term" value="F:peptide chain release factor N(5)-glutamine methyltransferase activity"/>
    <property type="evidence" value="ECO:0007669"/>
    <property type="project" value="UniProtKB-EC"/>
</dbReference>
<dbReference type="InterPro" id="IPR025714">
    <property type="entry name" value="Methyltranfer_dom"/>
</dbReference>
<feature type="binding site" evidence="4">
    <location>
        <position position="148"/>
    </location>
    <ligand>
        <name>S-adenosyl-L-methionine</name>
        <dbReference type="ChEBI" id="CHEBI:59789"/>
    </ligand>
</feature>
<dbReference type="AlphaFoldDB" id="A0A562J7B3"/>
<keyword evidence="1 4" id="KW-0489">Methyltransferase</keyword>
<comment type="caution">
    <text evidence="7">The sequence shown here is derived from an EMBL/GenBank/DDBJ whole genome shotgun (WGS) entry which is preliminary data.</text>
</comment>
<organism evidence="7 8">
    <name type="scientific">Sedimentibacter saalensis</name>
    <dbReference type="NCBI Taxonomy" id="130788"/>
    <lineage>
        <taxon>Bacteria</taxon>
        <taxon>Bacillati</taxon>
        <taxon>Bacillota</taxon>
        <taxon>Tissierellia</taxon>
        <taxon>Sedimentibacter</taxon>
    </lineage>
</organism>
<evidence type="ECO:0000256" key="4">
    <source>
        <dbReference type="HAMAP-Rule" id="MF_02126"/>
    </source>
</evidence>
<dbReference type="GO" id="GO:0003676">
    <property type="term" value="F:nucleic acid binding"/>
    <property type="evidence" value="ECO:0007669"/>
    <property type="project" value="InterPro"/>
</dbReference>
<dbReference type="InterPro" id="IPR019874">
    <property type="entry name" value="RF_methyltr_PrmC"/>
</dbReference>
<protein>
    <recommendedName>
        <fullName evidence="4">Release factor glutamine methyltransferase</fullName>
        <shortName evidence="4">RF MTase</shortName>
        <ecNumber evidence="4">2.1.1.297</ecNumber>
    </recommendedName>
    <alternativeName>
        <fullName evidence="4">N5-glutamine methyltransferase PrmC</fullName>
    </alternativeName>
    <alternativeName>
        <fullName evidence="4">Protein-(glutamine-N5) MTase PrmC</fullName>
    </alternativeName>
    <alternativeName>
        <fullName evidence="4">Protein-glutamine N-methyltransferase PrmC</fullName>
    </alternativeName>
</protein>
<dbReference type="PANTHER" id="PTHR18895">
    <property type="entry name" value="HEMK METHYLTRANSFERASE"/>
    <property type="match status" value="1"/>
</dbReference>
<evidence type="ECO:0000256" key="3">
    <source>
        <dbReference type="ARBA" id="ARBA00022691"/>
    </source>
</evidence>
<comment type="catalytic activity">
    <reaction evidence="4">
        <text>L-glutaminyl-[peptide chain release factor] + S-adenosyl-L-methionine = N(5)-methyl-L-glutaminyl-[peptide chain release factor] + S-adenosyl-L-homocysteine + H(+)</text>
        <dbReference type="Rhea" id="RHEA:42896"/>
        <dbReference type="Rhea" id="RHEA-COMP:10271"/>
        <dbReference type="Rhea" id="RHEA-COMP:10272"/>
        <dbReference type="ChEBI" id="CHEBI:15378"/>
        <dbReference type="ChEBI" id="CHEBI:30011"/>
        <dbReference type="ChEBI" id="CHEBI:57856"/>
        <dbReference type="ChEBI" id="CHEBI:59789"/>
        <dbReference type="ChEBI" id="CHEBI:61891"/>
        <dbReference type="EC" id="2.1.1.297"/>
    </reaction>
</comment>